<feature type="region of interest" description="Disordered" evidence="1">
    <location>
        <begin position="58"/>
        <end position="83"/>
    </location>
</feature>
<name>A0A0G4IAF2_9ALVE</name>
<dbReference type="EMBL" id="CDMZ01005754">
    <property type="protein sequence ID" value="CEM54089.1"/>
    <property type="molecule type" value="Genomic_DNA"/>
</dbReference>
<dbReference type="VEuPathDB" id="CryptoDB:Cvel_2110"/>
<organism evidence="2">
    <name type="scientific">Chromera velia CCMP2878</name>
    <dbReference type="NCBI Taxonomy" id="1169474"/>
    <lineage>
        <taxon>Eukaryota</taxon>
        <taxon>Sar</taxon>
        <taxon>Alveolata</taxon>
        <taxon>Colpodellida</taxon>
        <taxon>Chromeraceae</taxon>
        <taxon>Chromera</taxon>
    </lineage>
</organism>
<protein>
    <submittedName>
        <fullName evidence="2">Uncharacterized protein</fullName>
    </submittedName>
</protein>
<proteinExistence type="predicted"/>
<dbReference type="AlphaFoldDB" id="A0A0G4IAF2"/>
<feature type="region of interest" description="Disordered" evidence="1">
    <location>
        <begin position="27"/>
        <end position="46"/>
    </location>
</feature>
<evidence type="ECO:0000313" key="2">
    <source>
        <dbReference type="EMBL" id="CEM54089.1"/>
    </source>
</evidence>
<evidence type="ECO:0000256" key="1">
    <source>
        <dbReference type="SAM" id="MobiDB-lite"/>
    </source>
</evidence>
<reference evidence="2" key="1">
    <citation type="submission" date="2014-11" db="EMBL/GenBank/DDBJ databases">
        <authorList>
            <person name="Otto D Thomas"/>
            <person name="Naeem Raeece"/>
        </authorList>
    </citation>
    <scope>NUCLEOTIDE SEQUENCE</scope>
</reference>
<feature type="compositionally biased region" description="Polar residues" evidence="1">
    <location>
        <begin position="31"/>
        <end position="44"/>
    </location>
</feature>
<sequence>MFSKCCPCNNDGKRYTDQPSVVVTPTDKVNYPTSYPKQSTTDASGTLRGLNDAEAEAQGMNLTGPGDGEEQGGGELDGTGRSLDITRGLTTHLASQPTFAHVGGQNGNFEEMDSQQKELTKAQLKKLVIQYVAKLKAGLPVHTFETQKEGGKLVACTMYLSSDKKTVILSNGEGSRKFDLSGMNSIKREVDQETAPEGCSIPESLFLMRFHQEDLYLSVEDPTEKANLYSVLKVVWLVLQRTAAGSPRATP</sequence>
<gene>
    <name evidence="2" type="ORF">Cvel_2110</name>
</gene>
<accession>A0A0G4IAF2</accession>